<feature type="domain" description="HTH lysR-type" evidence="5">
    <location>
        <begin position="8"/>
        <end position="65"/>
    </location>
</feature>
<keyword evidence="7" id="KW-1185">Reference proteome</keyword>
<dbReference type="InterPro" id="IPR036388">
    <property type="entry name" value="WH-like_DNA-bd_sf"/>
</dbReference>
<evidence type="ECO:0000313" key="6">
    <source>
        <dbReference type="EMBL" id="MFC0622460.1"/>
    </source>
</evidence>
<dbReference type="InterPro" id="IPR036390">
    <property type="entry name" value="WH_DNA-bd_sf"/>
</dbReference>
<dbReference type="RefSeq" id="WP_380043126.1">
    <property type="nucleotide sequence ID" value="NZ_JBHLTC010000001.1"/>
</dbReference>
<dbReference type="EMBL" id="JBHLTC010000001">
    <property type="protein sequence ID" value="MFC0622460.1"/>
    <property type="molecule type" value="Genomic_DNA"/>
</dbReference>
<dbReference type="SUPFAM" id="SSF46785">
    <property type="entry name" value="Winged helix' DNA-binding domain"/>
    <property type="match status" value="1"/>
</dbReference>
<dbReference type="Pfam" id="PF00126">
    <property type="entry name" value="HTH_1"/>
    <property type="match status" value="1"/>
</dbReference>
<dbReference type="InterPro" id="IPR005119">
    <property type="entry name" value="LysR_subst-bd"/>
</dbReference>
<evidence type="ECO:0000259" key="5">
    <source>
        <dbReference type="PROSITE" id="PS50931"/>
    </source>
</evidence>
<reference evidence="6 7" key="1">
    <citation type="submission" date="2024-09" db="EMBL/GenBank/DDBJ databases">
        <authorList>
            <person name="Sun Q."/>
            <person name="Mori K."/>
        </authorList>
    </citation>
    <scope>NUCLEOTIDE SEQUENCE [LARGE SCALE GENOMIC DNA]</scope>
    <source>
        <strain evidence="6 7">CGMCC 1.15906</strain>
    </source>
</reference>
<evidence type="ECO:0000256" key="4">
    <source>
        <dbReference type="ARBA" id="ARBA00023163"/>
    </source>
</evidence>
<dbReference type="Gene3D" id="3.40.190.10">
    <property type="entry name" value="Periplasmic binding protein-like II"/>
    <property type="match status" value="2"/>
</dbReference>
<dbReference type="Gene3D" id="1.10.10.10">
    <property type="entry name" value="Winged helix-like DNA-binding domain superfamily/Winged helix DNA-binding domain"/>
    <property type="match status" value="1"/>
</dbReference>
<comment type="caution">
    <text evidence="6">The sequence shown here is derived from an EMBL/GenBank/DDBJ whole genome shotgun (WGS) entry which is preliminary data.</text>
</comment>
<comment type="similarity">
    <text evidence="1">Belongs to the LysR transcriptional regulatory family.</text>
</comment>
<dbReference type="Pfam" id="PF03466">
    <property type="entry name" value="LysR_substrate"/>
    <property type="match status" value="1"/>
</dbReference>
<evidence type="ECO:0000256" key="2">
    <source>
        <dbReference type="ARBA" id="ARBA00023015"/>
    </source>
</evidence>
<proteinExistence type="inferred from homology"/>
<accession>A0ABV6QCV3</accession>
<evidence type="ECO:0000256" key="3">
    <source>
        <dbReference type="ARBA" id="ARBA00023125"/>
    </source>
</evidence>
<keyword evidence="3" id="KW-0238">DNA-binding</keyword>
<protein>
    <submittedName>
        <fullName evidence="6">LysR family transcriptional regulator</fullName>
    </submittedName>
</protein>
<dbReference type="PANTHER" id="PTHR30126">
    <property type="entry name" value="HTH-TYPE TRANSCRIPTIONAL REGULATOR"/>
    <property type="match status" value="1"/>
</dbReference>
<sequence>MSLSPRMPDLSSLELLVDTAREGSIGAAARLHGISQQAASERLRAVEAQVGSTLLQRTPRGSRLTRSGTVLVEWAAKLLDHAHELDNAIATLRDDQAGQLTIAASMTIAEHLLPRWLVQLRQGSTPPTINLTATNSEHVAEAVRSGAASVGFVEGPSAPKGLRSRSVGADELVLVVDPSHAWSRRRTPISAAEIASTPLSAREHGSGTRQVLELALAAHGLELVEPAVVLTTSTAVREAVRAGSAPAILSRYAVESDLTTGRLVEVPMAGLDLTRTLRAVWAGSATPPAGPVRNLLAIAIRP</sequence>
<dbReference type="InterPro" id="IPR000847">
    <property type="entry name" value="LysR_HTH_N"/>
</dbReference>
<keyword evidence="4" id="KW-0804">Transcription</keyword>
<dbReference type="Proteomes" id="UP001589890">
    <property type="component" value="Unassembled WGS sequence"/>
</dbReference>
<organism evidence="6 7">
    <name type="scientific">Kribbella deserti</name>
    <dbReference type="NCBI Taxonomy" id="1926257"/>
    <lineage>
        <taxon>Bacteria</taxon>
        <taxon>Bacillati</taxon>
        <taxon>Actinomycetota</taxon>
        <taxon>Actinomycetes</taxon>
        <taxon>Propionibacteriales</taxon>
        <taxon>Kribbellaceae</taxon>
        <taxon>Kribbella</taxon>
    </lineage>
</organism>
<gene>
    <name evidence="6" type="ORF">ACFFGN_00180</name>
</gene>
<evidence type="ECO:0000313" key="7">
    <source>
        <dbReference type="Proteomes" id="UP001589890"/>
    </source>
</evidence>
<evidence type="ECO:0000256" key="1">
    <source>
        <dbReference type="ARBA" id="ARBA00009437"/>
    </source>
</evidence>
<dbReference type="SUPFAM" id="SSF53850">
    <property type="entry name" value="Periplasmic binding protein-like II"/>
    <property type="match status" value="1"/>
</dbReference>
<dbReference type="PANTHER" id="PTHR30126:SF39">
    <property type="entry name" value="HTH-TYPE TRANSCRIPTIONAL REGULATOR CYSL"/>
    <property type="match status" value="1"/>
</dbReference>
<dbReference type="PROSITE" id="PS50931">
    <property type="entry name" value="HTH_LYSR"/>
    <property type="match status" value="1"/>
</dbReference>
<name>A0ABV6QCV3_9ACTN</name>
<keyword evidence="2" id="KW-0805">Transcription regulation</keyword>